<keyword evidence="3" id="KW-1185">Reference proteome</keyword>
<evidence type="ECO:0000313" key="3">
    <source>
        <dbReference type="Proteomes" id="UP000319931"/>
    </source>
</evidence>
<comment type="caution">
    <text evidence="2">The sequence shown here is derived from an EMBL/GenBank/DDBJ whole genome shotgun (WGS) entry which is preliminary data.</text>
</comment>
<accession>A0A502G2S6</accession>
<feature type="transmembrane region" description="Helical" evidence="1">
    <location>
        <begin position="20"/>
        <end position="41"/>
    </location>
</feature>
<dbReference type="EMBL" id="RCZC01000002">
    <property type="protein sequence ID" value="TPG55353.1"/>
    <property type="molecule type" value="Genomic_DNA"/>
</dbReference>
<evidence type="ECO:0000256" key="1">
    <source>
        <dbReference type="SAM" id="Phobius"/>
    </source>
</evidence>
<proteinExistence type="predicted"/>
<evidence type="ECO:0000313" key="2">
    <source>
        <dbReference type="EMBL" id="TPG55353.1"/>
    </source>
</evidence>
<evidence type="ECO:0008006" key="4">
    <source>
        <dbReference type="Google" id="ProtNLM"/>
    </source>
</evidence>
<protein>
    <recommendedName>
        <fullName evidence="4">DUF4350 domain-containing protein</fullName>
    </recommendedName>
</protein>
<name>A0A502G2S6_9SPHN</name>
<keyword evidence="1" id="KW-1133">Transmembrane helix</keyword>
<organism evidence="2 3">
    <name type="scientific">Sphingomonas glacialis</name>
    <dbReference type="NCBI Taxonomy" id="658225"/>
    <lineage>
        <taxon>Bacteria</taxon>
        <taxon>Pseudomonadati</taxon>
        <taxon>Pseudomonadota</taxon>
        <taxon>Alphaproteobacteria</taxon>
        <taxon>Sphingomonadales</taxon>
        <taxon>Sphingomonadaceae</taxon>
        <taxon>Sphingomonas</taxon>
    </lineage>
</organism>
<dbReference type="AlphaFoldDB" id="A0A502G2S6"/>
<sequence length="411" mass="43248">MSDVTVSGASGTGAFSVRTVAILLAVGILAFIGMLVLGAYAPDLRSGRDGRAHALSNAAIGYSGIVRLAEATGRNPQIVRNPRQLAGEDLVVLTPESGATDMTKALAARGPKPTLVILPKWRTSVDPTHPGWARFVAFRDVDDAQRVLAPQYKLKVTRYASGGRPLQALSWMPGTIAFAAPRPVQTIVDAGAEAGAGVDLRPILTDADGHVVLGQIGSGPLYVLADPDLLSNIGMRDAAQARAALDLLDWLNATGAKTITFDVTLNGFGATPSPLKLLFDPPFLAMTLTLAAAVLLAAIQAAARFGPARRRARAIAFGKTALIDNAAALVRKAGRQGRLGPRYVDLVRERAGGVFGVPARLQGEAIDGYLDGLRGRSRFSALAAEAQAARDPRAMLAAAQALHHWLWEKTR</sequence>
<dbReference type="OrthoDB" id="7198805at2"/>
<reference evidence="2 3" key="1">
    <citation type="journal article" date="2019" name="Environ. Microbiol.">
        <title>Species interactions and distinct microbial communities in high Arctic permafrost affected cryosols are associated with the CH4 and CO2 gas fluxes.</title>
        <authorList>
            <person name="Altshuler I."/>
            <person name="Hamel J."/>
            <person name="Turney S."/>
            <person name="Magnuson E."/>
            <person name="Levesque R."/>
            <person name="Greer C."/>
            <person name="Whyte L.G."/>
        </authorList>
    </citation>
    <scope>NUCLEOTIDE SEQUENCE [LARGE SCALE GENOMIC DNA]</scope>
    <source>
        <strain evidence="2 3">E6.1</strain>
    </source>
</reference>
<dbReference type="Proteomes" id="UP000319931">
    <property type="component" value="Unassembled WGS sequence"/>
</dbReference>
<keyword evidence="1" id="KW-0472">Membrane</keyword>
<feature type="transmembrane region" description="Helical" evidence="1">
    <location>
        <begin position="283"/>
        <end position="303"/>
    </location>
</feature>
<gene>
    <name evidence="2" type="ORF">EAH76_10050</name>
</gene>
<dbReference type="RefSeq" id="WP_140850065.1">
    <property type="nucleotide sequence ID" value="NZ_RCZC01000002.1"/>
</dbReference>
<keyword evidence="1" id="KW-0812">Transmembrane</keyword>